<evidence type="ECO:0000313" key="3">
    <source>
        <dbReference type="Proteomes" id="UP000039865"/>
    </source>
</evidence>
<evidence type="ECO:0000256" key="1">
    <source>
        <dbReference type="SAM" id="SignalP"/>
    </source>
</evidence>
<protein>
    <recommendedName>
        <fullName evidence="4">Cadg domain containing protein</fullName>
    </recommendedName>
</protein>
<dbReference type="InParanoid" id="A0A077ZXL1"/>
<keyword evidence="3" id="KW-1185">Reference proteome</keyword>
<feature type="chain" id="PRO_5001729114" description="Cadg domain containing protein" evidence="1">
    <location>
        <begin position="22"/>
        <end position="967"/>
    </location>
</feature>
<dbReference type="Proteomes" id="UP000039865">
    <property type="component" value="Unassembled WGS sequence"/>
</dbReference>
<proteinExistence type="predicted"/>
<name>A0A077ZXL1_STYLE</name>
<dbReference type="AlphaFoldDB" id="A0A077ZXL1"/>
<evidence type="ECO:0008006" key="4">
    <source>
        <dbReference type="Google" id="ProtNLM"/>
    </source>
</evidence>
<dbReference type="EMBL" id="CCKQ01003525">
    <property type="protein sequence ID" value="CDW74646.1"/>
    <property type="molecule type" value="Genomic_DNA"/>
</dbReference>
<evidence type="ECO:0000313" key="2">
    <source>
        <dbReference type="EMBL" id="CDW74646.1"/>
    </source>
</evidence>
<organism evidence="2 3">
    <name type="scientific">Stylonychia lemnae</name>
    <name type="common">Ciliate</name>
    <dbReference type="NCBI Taxonomy" id="5949"/>
    <lineage>
        <taxon>Eukaryota</taxon>
        <taxon>Sar</taxon>
        <taxon>Alveolata</taxon>
        <taxon>Ciliophora</taxon>
        <taxon>Intramacronucleata</taxon>
        <taxon>Spirotrichea</taxon>
        <taxon>Stichotrichia</taxon>
        <taxon>Sporadotrichida</taxon>
        <taxon>Oxytrichidae</taxon>
        <taxon>Stylonychinae</taxon>
        <taxon>Stylonychia</taxon>
    </lineage>
</organism>
<sequence length="967" mass="108181">MGLWFYQIAWIYISFLQFIQGSYCPQTTFPLVLGGNSGETHLKSIDMDIQDNIAFAGYSFDSAILKISSNQKLPIMGLIGAGGEYQWAKTSDLNGQEFTTIKFNEAQDQLVVINSIHPLMIIIVQASDGTLLKCIQDTVNLAYPSQDSILSLGSNNDIYFGLQDSNSHYLLASINSGGSSGILFNQVGQPLDLAFGGDHNYAYFAGYLTISGIQTGVIQSTSTVYMKNVVIKYDQVKNQIVQTKRLQYSSGLASCQHIRIISSTQLETIYITPTLKMYQITVDFDTLSATSTYITHFSQSTYYLYTSYQSLNYGLILAGYTNNFGGGPTGIPNQSYGQNIGIIISYSVNYRCLGSSITVLASTPPFTQDSNVMADNSNLYSSQTLTLSESILSFTNINSRQSGGSFSYCVHLKQYECEKVQLTTSIINDQVFDLRLGDGYVIAEVNWPQSYQVECPYKVDVTSIRNEDSLQYTSLSISFISEPTHFQLKSNGLNLDGTYQITIIIKVPSVSDYIGSSNLYTSQIHSTTFQIVVPSLCYYNQVTAIPQLDPIIVQVSNTQVIKMIDFKESMVGCSNLVYSVISTIPSFIIFKSSLKSITVAPAKDTLSNSIDQTDYKIEIVAKPNIIIIDLPTLPDPLEFLGIKDYRIRCGVLSKKNIFLTFEKQLYFHQLFTINFQFGEASSFTKYQSGFLIFEPTDDQQGVYKIYSEIQILSTLEIRLLLFTLTVLPKQKVVQINHTSSSYNTEEIQSPSQIYASIIQISNTGVVIIKFDKEIDTLPTNITQIDQYQTLKIYVRDGLTEVIDLNQQNVTAFELISYTRQNLKLQLYFSFSKGISQKSQKDALVILQLKYPISYHIFTLAAMMVLQQAGSGSKNTLLFAVGINVFLQLASRFSMKLLWRMMSVLQMIVSVPLMGINLPSNVLVGFDQLVGITSLRIIDSATIKRWFFNYLDNSNEGIKDQFNNSDIF</sequence>
<feature type="signal peptide" evidence="1">
    <location>
        <begin position="1"/>
        <end position="21"/>
    </location>
</feature>
<gene>
    <name evidence="2" type="primary">Contig12080.g12920</name>
    <name evidence="2" type="ORF">STYLEM_3628</name>
</gene>
<reference evidence="2 3" key="1">
    <citation type="submission" date="2014-06" db="EMBL/GenBank/DDBJ databases">
        <authorList>
            <person name="Swart Estienne"/>
        </authorList>
    </citation>
    <scope>NUCLEOTIDE SEQUENCE [LARGE SCALE GENOMIC DNA]</scope>
    <source>
        <strain evidence="2 3">130c</strain>
    </source>
</reference>
<accession>A0A077ZXL1</accession>
<keyword evidence="1" id="KW-0732">Signal</keyword>